<sequence length="331" mass="33314">MTEFLVLLLGSALVSASPLILAGLGEMLLERSGAGFNLGIEGMLLLGALAGVLGSAFAGPWFGMLVGMAVGTCCGFVYAAGTAYGVDVVLVGIAISILGTGTSSYAFQIIAPAGHANISAPLLPTVRIPGLADLPGLGAPFRAVGAGLLFALGAATVIAWTLRSTRFGLRLRAAADLGAATLRGISAQKYRLVAALLAGALTGAAGAVLVLGTIGIFTPLMSGGRGFLVLAVVIIGRRTTGGVVAGALLFAGLDGLALLAQTRDLGLPSEAYHTLPYLTALVVLCTHARWLTRRPDKVVQPAGPGPASVAGLGQNQTELPLGDDDVRRPTV</sequence>
<feature type="transmembrane region" description="Helical" evidence="7">
    <location>
        <begin position="192"/>
        <end position="210"/>
    </location>
</feature>
<dbReference type="RefSeq" id="WP_257924826.1">
    <property type="nucleotide sequence ID" value="NZ_JAMXQV010000024.1"/>
</dbReference>
<feature type="transmembrane region" description="Helical" evidence="7">
    <location>
        <begin position="143"/>
        <end position="162"/>
    </location>
</feature>
<dbReference type="PANTHER" id="PTHR43370:SF1">
    <property type="entry name" value="GUANOSINE ABC TRANSPORTER PERMEASE PROTEIN NUPQ"/>
    <property type="match status" value="1"/>
</dbReference>
<evidence type="ECO:0000256" key="1">
    <source>
        <dbReference type="ARBA" id="ARBA00004651"/>
    </source>
</evidence>
<evidence type="ECO:0000256" key="4">
    <source>
        <dbReference type="ARBA" id="ARBA00022989"/>
    </source>
</evidence>
<keyword evidence="3 7" id="KW-0812">Transmembrane</keyword>
<dbReference type="Proteomes" id="UP001144096">
    <property type="component" value="Unassembled WGS sequence"/>
</dbReference>
<feature type="region of interest" description="Disordered" evidence="6">
    <location>
        <begin position="297"/>
        <end position="331"/>
    </location>
</feature>
<dbReference type="GO" id="GO:0022857">
    <property type="term" value="F:transmembrane transporter activity"/>
    <property type="evidence" value="ECO:0007669"/>
    <property type="project" value="InterPro"/>
</dbReference>
<dbReference type="CDD" id="cd06580">
    <property type="entry name" value="TM_PBP1_transp_TpRbsC_like"/>
    <property type="match status" value="1"/>
</dbReference>
<feature type="transmembrane region" description="Helical" evidence="7">
    <location>
        <begin position="38"/>
        <end position="63"/>
    </location>
</feature>
<organism evidence="8 9">
    <name type="scientific">Amycolatopsis iheyensis</name>
    <dbReference type="NCBI Taxonomy" id="2945988"/>
    <lineage>
        <taxon>Bacteria</taxon>
        <taxon>Bacillati</taxon>
        <taxon>Actinomycetota</taxon>
        <taxon>Actinomycetes</taxon>
        <taxon>Pseudonocardiales</taxon>
        <taxon>Pseudonocardiaceae</taxon>
        <taxon>Amycolatopsis</taxon>
    </lineage>
</organism>
<dbReference type="GO" id="GO:0005886">
    <property type="term" value="C:plasma membrane"/>
    <property type="evidence" value="ECO:0007669"/>
    <property type="project" value="UniProtKB-SubCell"/>
</dbReference>
<keyword evidence="4 7" id="KW-1133">Transmembrane helix</keyword>
<keyword evidence="9" id="KW-1185">Reference proteome</keyword>
<evidence type="ECO:0000256" key="2">
    <source>
        <dbReference type="ARBA" id="ARBA00022475"/>
    </source>
</evidence>
<dbReference type="InterPro" id="IPR001851">
    <property type="entry name" value="ABC_transp_permease"/>
</dbReference>
<dbReference type="Pfam" id="PF02653">
    <property type="entry name" value="BPD_transp_2"/>
    <property type="match status" value="1"/>
</dbReference>
<feature type="transmembrane region" description="Helical" evidence="7">
    <location>
        <begin position="274"/>
        <end position="291"/>
    </location>
</feature>
<gene>
    <name evidence="8" type="ORF">M8542_36075</name>
</gene>
<keyword evidence="2" id="KW-1003">Cell membrane</keyword>
<accession>A0A9X2NI84</accession>
<evidence type="ECO:0000256" key="5">
    <source>
        <dbReference type="ARBA" id="ARBA00023136"/>
    </source>
</evidence>
<keyword evidence="5 7" id="KW-0472">Membrane</keyword>
<reference evidence="8" key="1">
    <citation type="submission" date="2022-06" db="EMBL/GenBank/DDBJ databases">
        <title>Amycolatopsis iheyaensis sp. nov., a new species of the genus Amycolatopsis isolated from soil in Iheya island, Japan.</title>
        <authorList>
            <person name="Ngamcharungchit C."/>
            <person name="Kanto H."/>
            <person name="Take A."/>
            <person name="Intra B."/>
            <person name="Matsumoto A."/>
            <person name="Panbangred W."/>
            <person name="Inahashi Y."/>
        </authorList>
    </citation>
    <scope>NUCLEOTIDE SEQUENCE</scope>
    <source>
        <strain evidence="8">OK19-0408</strain>
    </source>
</reference>
<evidence type="ECO:0000256" key="6">
    <source>
        <dbReference type="SAM" id="MobiDB-lite"/>
    </source>
</evidence>
<comment type="caution">
    <text evidence="8">The sequence shown here is derived from an EMBL/GenBank/DDBJ whole genome shotgun (WGS) entry which is preliminary data.</text>
</comment>
<comment type="subcellular location">
    <subcellularLocation>
        <location evidence="1">Cell membrane</location>
        <topology evidence="1">Multi-pass membrane protein</topology>
    </subcellularLocation>
</comment>
<feature type="transmembrane region" description="Helical" evidence="7">
    <location>
        <begin position="243"/>
        <end position="262"/>
    </location>
</feature>
<dbReference type="AlphaFoldDB" id="A0A9X2NI84"/>
<evidence type="ECO:0000313" key="9">
    <source>
        <dbReference type="Proteomes" id="UP001144096"/>
    </source>
</evidence>
<dbReference type="EMBL" id="JAMXQV010000024">
    <property type="protein sequence ID" value="MCR6488262.1"/>
    <property type="molecule type" value="Genomic_DNA"/>
</dbReference>
<evidence type="ECO:0000313" key="8">
    <source>
        <dbReference type="EMBL" id="MCR6488262.1"/>
    </source>
</evidence>
<feature type="transmembrane region" description="Helical" evidence="7">
    <location>
        <begin position="216"/>
        <end position="236"/>
    </location>
</feature>
<proteinExistence type="predicted"/>
<evidence type="ECO:0000256" key="7">
    <source>
        <dbReference type="SAM" id="Phobius"/>
    </source>
</evidence>
<evidence type="ECO:0000256" key="3">
    <source>
        <dbReference type="ARBA" id="ARBA00022692"/>
    </source>
</evidence>
<dbReference type="PANTHER" id="PTHR43370">
    <property type="entry name" value="SUGAR ABC TRANSPORTER INTEGRAL MEMBRANE PROTEIN-RELATED"/>
    <property type="match status" value="1"/>
</dbReference>
<protein>
    <submittedName>
        <fullName evidence="8">ABC transporter permease</fullName>
    </submittedName>
</protein>
<name>A0A9X2NI84_9PSEU</name>